<sequence>MSRRLFHKNLSLFKKREKRLFELVVSTHLPSNFHIFNTKSGEPTLKVGEISFHSLKSPSKTEKENIKEWAKKINISPNQDIFVFGLGLFYHIEQIASFFPENKIVVYEPDPRFLRAILEYRDLSDIIDKIEIKIGSLISLDLDFHYFHPPSLRFHSKFMSVIRKNKKIKKGVLPPLRLKILVVGPIYGGSLPIASYVANAFKKMNYQTEYVDCSIFKPLYEKIQVNVLKEENKLELLKHLNYLLSQYCLAKAADFSPHLLMAVAQAPLLNQTIEEMKKNGIVTCFWFVENYKILTYWKNTAPYYDFYFTIQKDKFFEELENVGVKNYHYLPVAADPDIHKPLELSIEEKKRYGSQISFLGAGYYNRRKLFSRFLGMDFKIWGNEWENSGPLIKHLQEGGRRLPPEECVKVYNASKINLNLHSSFTAKGIEKDGDFLNPRTFELASCQAFQLVDSRRYLSEHFAIGDEIICFSEDEQLVSLVDYYLKNQQEIKRISEKAYKRVQKEHTYVHRMERLIETIWEKPPLRWIKETEDEKISREKLIAVASKDKDLMHFISSFPLDADLSLDEIVSQIDIGKYELKEYEIIFLLMKEFKKEFSKAL</sequence>
<name>A0A7C1VY48_DESA2</name>
<comment type="caution">
    <text evidence="3">The sequence shown here is derived from an EMBL/GenBank/DDBJ whole genome shotgun (WGS) entry which is preliminary data.</text>
</comment>
<dbReference type="Pfam" id="PF13524">
    <property type="entry name" value="Glyco_trans_1_2"/>
    <property type="match status" value="1"/>
</dbReference>
<reference evidence="3" key="1">
    <citation type="journal article" date="2020" name="mSystems">
        <title>Genome- and Community-Level Interaction Insights into Carbon Utilization and Element Cycling Functions of Hydrothermarchaeota in Hydrothermal Sediment.</title>
        <authorList>
            <person name="Zhou Z."/>
            <person name="Liu Y."/>
            <person name="Xu W."/>
            <person name="Pan J."/>
            <person name="Luo Z.H."/>
            <person name="Li M."/>
        </authorList>
    </citation>
    <scope>NUCLEOTIDE SEQUENCE [LARGE SCALE GENOMIC DNA]</scope>
    <source>
        <strain evidence="3">HyVt-389</strain>
    </source>
</reference>
<dbReference type="EMBL" id="DRIH01000222">
    <property type="protein sequence ID" value="HEC68399.1"/>
    <property type="molecule type" value="Genomic_DNA"/>
</dbReference>
<gene>
    <name evidence="3" type="ORF">ENI35_06290</name>
</gene>
<proteinExistence type="predicted"/>
<dbReference type="Proteomes" id="UP000885738">
    <property type="component" value="Unassembled WGS sequence"/>
</dbReference>
<dbReference type="AlphaFoldDB" id="A0A7C1VY48"/>
<evidence type="ECO:0000259" key="1">
    <source>
        <dbReference type="Pfam" id="PF13524"/>
    </source>
</evidence>
<evidence type="ECO:0000259" key="2">
    <source>
        <dbReference type="Pfam" id="PF20157"/>
    </source>
</evidence>
<organism evidence="3">
    <name type="scientific">Desulfofervidus auxilii</name>
    <dbReference type="NCBI Taxonomy" id="1621989"/>
    <lineage>
        <taxon>Bacteria</taxon>
        <taxon>Pseudomonadati</taxon>
        <taxon>Thermodesulfobacteriota</taxon>
        <taxon>Candidatus Desulfofervidia</taxon>
        <taxon>Candidatus Desulfofervidales</taxon>
        <taxon>Candidatus Desulfofervidaceae</taxon>
        <taxon>Candidatus Desulfofervidus</taxon>
    </lineage>
</organism>
<evidence type="ECO:0000313" key="3">
    <source>
        <dbReference type="EMBL" id="HEC68399.1"/>
    </source>
</evidence>
<dbReference type="InterPro" id="IPR045376">
    <property type="entry name" value="Maf_N"/>
</dbReference>
<dbReference type="InterPro" id="IPR055259">
    <property type="entry name" value="YkvP/CgeB_Glyco_trans-like"/>
</dbReference>
<protein>
    <submittedName>
        <fullName evidence="3">Uncharacterized protein</fullName>
    </submittedName>
</protein>
<feature type="domain" description="Spore protein YkvP/CgeB glycosyl transferase-like" evidence="1">
    <location>
        <begin position="371"/>
        <end position="516"/>
    </location>
</feature>
<feature type="domain" description="Glycosyltransferase Maf N-terminal" evidence="2">
    <location>
        <begin position="79"/>
        <end position="131"/>
    </location>
</feature>
<accession>A0A7C1VY48</accession>
<dbReference type="Pfam" id="PF20157">
    <property type="entry name" value="Maf_flag10_N"/>
    <property type="match status" value="1"/>
</dbReference>